<evidence type="ECO:0000313" key="1">
    <source>
        <dbReference type="EMBL" id="GKT31204.1"/>
    </source>
</evidence>
<accession>A0ABQ5KFA3</accession>
<gene>
    <name evidence="1" type="ORF">ADUPG1_005793</name>
</gene>
<keyword evidence="2" id="KW-1185">Reference proteome</keyword>
<protein>
    <submittedName>
        <fullName evidence="1">Uncharacterized protein</fullName>
    </submittedName>
</protein>
<sequence>MSIVCSPALPVSSFSVPSSVTFTSGVVASKEITFSIDSVDL</sequence>
<feature type="non-terminal residue" evidence="1">
    <location>
        <position position="41"/>
    </location>
</feature>
<proteinExistence type="predicted"/>
<name>A0ABQ5KFA3_9EUKA</name>
<comment type="caution">
    <text evidence="1">The sequence shown here is derived from an EMBL/GenBank/DDBJ whole genome shotgun (WGS) entry which is preliminary data.</text>
</comment>
<evidence type="ECO:0000313" key="2">
    <source>
        <dbReference type="Proteomes" id="UP001057375"/>
    </source>
</evidence>
<dbReference type="EMBL" id="BQXS01009433">
    <property type="protein sequence ID" value="GKT31204.1"/>
    <property type="molecule type" value="Genomic_DNA"/>
</dbReference>
<reference evidence="1" key="1">
    <citation type="submission" date="2022-03" db="EMBL/GenBank/DDBJ databases">
        <title>Draft genome sequence of Aduncisulcus paluster, a free-living microaerophilic Fornicata.</title>
        <authorList>
            <person name="Yuyama I."/>
            <person name="Kume K."/>
            <person name="Tamura T."/>
            <person name="Inagaki Y."/>
            <person name="Hashimoto T."/>
        </authorList>
    </citation>
    <scope>NUCLEOTIDE SEQUENCE</scope>
    <source>
        <strain evidence="1">NY0171</strain>
    </source>
</reference>
<dbReference type="Proteomes" id="UP001057375">
    <property type="component" value="Unassembled WGS sequence"/>
</dbReference>
<organism evidence="1 2">
    <name type="scientific">Aduncisulcus paluster</name>
    <dbReference type="NCBI Taxonomy" id="2918883"/>
    <lineage>
        <taxon>Eukaryota</taxon>
        <taxon>Metamonada</taxon>
        <taxon>Carpediemonas-like organisms</taxon>
        <taxon>Aduncisulcus</taxon>
    </lineage>
</organism>